<keyword evidence="4" id="KW-1185">Reference proteome</keyword>
<dbReference type="GO" id="GO:0003714">
    <property type="term" value="F:transcription corepressor activity"/>
    <property type="evidence" value="ECO:0007669"/>
    <property type="project" value="InterPro"/>
</dbReference>
<dbReference type="InterPro" id="IPR009643">
    <property type="entry name" value="HS1-bd"/>
</dbReference>
<comment type="similarity">
    <text evidence="1">Belongs to the HSBP1 family.</text>
</comment>
<dbReference type="OMA" id="DQIIARN"/>
<reference evidence="3" key="2">
    <citation type="submission" date="2015-02" db="UniProtKB">
        <authorList>
            <consortium name="EnsemblMetazoa"/>
        </authorList>
    </citation>
    <scope>IDENTIFICATION</scope>
</reference>
<dbReference type="Gene3D" id="1.20.5.430">
    <property type="match status" value="1"/>
</dbReference>
<evidence type="ECO:0008006" key="5">
    <source>
        <dbReference type="Google" id="ProtNLM"/>
    </source>
</evidence>
<organism evidence="3 4">
    <name type="scientific">Strigamia maritima</name>
    <name type="common">European centipede</name>
    <name type="synonym">Geophilus maritimus</name>
    <dbReference type="NCBI Taxonomy" id="126957"/>
    <lineage>
        <taxon>Eukaryota</taxon>
        <taxon>Metazoa</taxon>
        <taxon>Ecdysozoa</taxon>
        <taxon>Arthropoda</taxon>
        <taxon>Myriapoda</taxon>
        <taxon>Chilopoda</taxon>
        <taxon>Pleurostigmophora</taxon>
        <taxon>Geophilomorpha</taxon>
        <taxon>Linotaeniidae</taxon>
        <taxon>Strigamia</taxon>
    </lineage>
</organism>
<protein>
    <recommendedName>
        <fullName evidence="5">Heat shock factor binding protein 1</fullName>
    </recommendedName>
</protein>
<evidence type="ECO:0000256" key="2">
    <source>
        <dbReference type="SAM" id="MobiDB-lite"/>
    </source>
</evidence>
<name>T1JHR1_STRMM</name>
<evidence type="ECO:0000313" key="4">
    <source>
        <dbReference type="Proteomes" id="UP000014500"/>
    </source>
</evidence>
<dbReference type="STRING" id="126957.T1JHR1"/>
<dbReference type="Pfam" id="PF06825">
    <property type="entry name" value="HSBP1"/>
    <property type="match status" value="1"/>
</dbReference>
<sequence>MADSKQGDIKTLSEPTKDFNNIAADPKNMQDLTQYVKNLLLVQALLQQMQDKFQTMSDQIIARNILLFTDLMTQAGIEEVEK</sequence>
<accession>T1JHR1</accession>
<dbReference type="EnsemblMetazoa" id="SMAR013392-RA">
    <property type="protein sequence ID" value="SMAR013392-PA"/>
    <property type="gene ID" value="SMAR013392"/>
</dbReference>
<reference evidence="4" key="1">
    <citation type="submission" date="2011-05" db="EMBL/GenBank/DDBJ databases">
        <authorList>
            <person name="Richards S.R."/>
            <person name="Qu J."/>
            <person name="Jiang H."/>
            <person name="Jhangiani S.N."/>
            <person name="Agravi P."/>
            <person name="Goodspeed R."/>
            <person name="Gross S."/>
            <person name="Mandapat C."/>
            <person name="Jackson L."/>
            <person name="Mathew T."/>
            <person name="Pu L."/>
            <person name="Thornton R."/>
            <person name="Saada N."/>
            <person name="Wilczek-Boney K.B."/>
            <person name="Lee S."/>
            <person name="Kovar C."/>
            <person name="Wu Y."/>
            <person name="Scherer S.E."/>
            <person name="Worley K.C."/>
            <person name="Muzny D.M."/>
            <person name="Gibbs R."/>
        </authorList>
    </citation>
    <scope>NUCLEOTIDE SEQUENCE</scope>
    <source>
        <strain evidence="4">Brora</strain>
    </source>
</reference>
<evidence type="ECO:0000256" key="1">
    <source>
        <dbReference type="ARBA" id="ARBA00006349"/>
    </source>
</evidence>
<dbReference type="PhylomeDB" id="T1JHR1"/>
<dbReference type="AlphaFoldDB" id="T1JHR1"/>
<dbReference type="Proteomes" id="UP000014500">
    <property type="component" value="Unassembled WGS sequence"/>
</dbReference>
<dbReference type="HOGENOM" id="CLU_149552_3_0_1"/>
<proteinExistence type="inferred from homology"/>
<evidence type="ECO:0000313" key="3">
    <source>
        <dbReference type="EnsemblMetazoa" id="SMAR013392-PA"/>
    </source>
</evidence>
<dbReference type="eggNOG" id="KOG4117">
    <property type="taxonomic scope" value="Eukaryota"/>
</dbReference>
<feature type="region of interest" description="Disordered" evidence="2">
    <location>
        <begin position="1"/>
        <end position="24"/>
    </location>
</feature>
<dbReference type="EMBL" id="JH431796">
    <property type="status" value="NOT_ANNOTATED_CDS"/>
    <property type="molecule type" value="Genomic_DNA"/>
</dbReference>